<evidence type="ECO:0000259" key="2">
    <source>
        <dbReference type="Pfam" id="PF04937"/>
    </source>
</evidence>
<dbReference type="PANTHER" id="PTHR32166">
    <property type="entry name" value="OSJNBA0013A04.12 PROTEIN"/>
    <property type="match status" value="1"/>
</dbReference>
<feature type="domain" description="DUF659" evidence="2">
    <location>
        <begin position="140"/>
        <end position="286"/>
    </location>
</feature>
<gene>
    <name evidence="3" type="ORF">U9M48_026302</name>
</gene>
<dbReference type="InterPro" id="IPR007021">
    <property type="entry name" value="DUF659"/>
</dbReference>
<keyword evidence="4" id="KW-1185">Reference proteome</keyword>
<dbReference type="SUPFAM" id="SSF53098">
    <property type="entry name" value="Ribonuclease H-like"/>
    <property type="match status" value="1"/>
</dbReference>
<organism evidence="3 4">
    <name type="scientific">Paspalum notatum var. saurae</name>
    <dbReference type="NCBI Taxonomy" id="547442"/>
    <lineage>
        <taxon>Eukaryota</taxon>
        <taxon>Viridiplantae</taxon>
        <taxon>Streptophyta</taxon>
        <taxon>Embryophyta</taxon>
        <taxon>Tracheophyta</taxon>
        <taxon>Spermatophyta</taxon>
        <taxon>Magnoliopsida</taxon>
        <taxon>Liliopsida</taxon>
        <taxon>Poales</taxon>
        <taxon>Poaceae</taxon>
        <taxon>PACMAD clade</taxon>
        <taxon>Panicoideae</taxon>
        <taxon>Andropogonodae</taxon>
        <taxon>Paspaleae</taxon>
        <taxon>Paspalinae</taxon>
        <taxon>Paspalum</taxon>
    </lineage>
</organism>
<dbReference type="Pfam" id="PF04937">
    <property type="entry name" value="DUF659"/>
    <property type="match status" value="1"/>
</dbReference>
<protein>
    <recommendedName>
        <fullName evidence="2">DUF659 domain-containing protein</fullName>
    </recommendedName>
</protein>
<proteinExistence type="predicted"/>
<evidence type="ECO:0000313" key="3">
    <source>
        <dbReference type="EMBL" id="WVZ78619.1"/>
    </source>
</evidence>
<dbReference type="AlphaFoldDB" id="A0AAQ3TSJ2"/>
<feature type="region of interest" description="Disordered" evidence="1">
    <location>
        <begin position="48"/>
        <end position="89"/>
    </location>
</feature>
<dbReference type="PANTHER" id="PTHR32166:SF63">
    <property type="entry name" value="HAT TRANSPOSON SUPERFAMILY PROTEIN"/>
    <property type="match status" value="1"/>
</dbReference>
<evidence type="ECO:0000313" key="4">
    <source>
        <dbReference type="Proteomes" id="UP001341281"/>
    </source>
</evidence>
<accession>A0AAQ3TSJ2</accession>
<sequence length="682" mass="75815">MASTKPTVNADYWNANSSNQGGQTPRASSPRYQNICFTNMQAELSSSCRQTNSSTCKETNSSALKETHSCSRSVGNSLSHKHEPEPLRGASDSLDSLVANSIGRLIFEAGLEPDFVHLPSYNGVIDLLTRGVRIAMPTYEYILQVQLSDVQQRERALRQHWERSGCSVILDSWNGRCGKSFISVFVHCKQGMLFLRSMDISAVVDDVDELTSMVCCVIQEVGVRNIVQIITNNASPHMQAAEHAVLNKHGHSFIFTLCADHCIDRLLEKIAELDHVNGVLMKARQITRFLYGHALPMELMRSFCIGDIEIISNSNLKSVAMFLTLEMLVTQRENLLEMFSSQDWVSSDLACTSLSMHIREVVQTDSAFWSAAANVLKVTGPIINVLYKLENNNCPLGVLYDAMDSAKEDIRRGLGKEHDSYWVMIDHIWDNYLHSPVHAAGYILNPGIFYNVRFRNDAEISSGITTCILRVAKSHYDALLVAEQMDLYQRRSGLFGSDSAIQEAMEIPQDLWWEKHGAGTAALQSFAARILGQTCFGVSRYNLDKSLSERLHTKKRAFVDQERFRKMEYIHYNLRLANAALRLAGPPAVVHGQEQDLHPGSRAGLLRSSGLWLVAVVAFALLHVRQLPMSACASTAKCRRAACAVATVDPVQKICAFGLAQPQGSSWHNGTGRQPIPRGQLA</sequence>
<dbReference type="Proteomes" id="UP001341281">
    <property type="component" value="Chromosome 06"/>
</dbReference>
<reference evidence="3 4" key="1">
    <citation type="submission" date="2024-02" db="EMBL/GenBank/DDBJ databases">
        <title>High-quality chromosome-scale genome assembly of Pensacola bahiagrass (Paspalum notatum Flugge var. saurae).</title>
        <authorList>
            <person name="Vega J.M."/>
            <person name="Podio M."/>
            <person name="Orjuela J."/>
            <person name="Siena L.A."/>
            <person name="Pessino S.C."/>
            <person name="Combes M.C."/>
            <person name="Mariac C."/>
            <person name="Albertini E."/>
            <person name="Pupilli F."/>
            <person name="Ortiz J.P.A."/>
            <person name="Leblanc O."/>
        </authorList>
    </citation>
    <scope>NUCLEOTIDE SEQUENCE [LARGE SCALE GENOMIC DNA]</scope>
    <source>
        <strain evidence="3">R1</strain>
        <tissue evidence="3">Leaf</tissue>
    </source>
</reference>
<feature type="region of interest" description="Disordered" evidence="1">
    <location>
        <begin position="1"/>
        <end position="30"/>
    </location>
</feature>
<feature type="compositionally biased region" description="Polar residues" evidence="1">
    <location>
        <begin position="14"/>
        <end position="30"/>
    </location>
</feature>
<feature type="compositionally biased region" description="Polar residues" evidence="1">
    <location>
        <begin position="48"/>
        <end position="78"/>
    </location>
</feature>
<dbReference type="InterPro" id="IPR012337">
    <property type="entry name" value="RNaseH-like_sf"/>
</dbReference>
<evidence type="ECO:0000256" key="1">
    <source>
        <dbReference type="SAM" id="MobiDB-lite"/>
    </source>
</evidence>
<name>A0AAQ3TSJ2_PASNO</name>
<dbReference type="EMBL" id="CP144750">
    <property type="protein sequence ID" value="WVZ78619.1"/>
    <property type="molecule type" value="Genomic_DNA"/>
</dbReference>